<gene>
    <name evidence="2" type="ORF">B1B_14405</name>
</gene>
<dbReference type="AlphaFoldDB" id="T0Z9L3"/>
<reference evidence="2" key="2">
    <citation type="journal article" date="2014" name="ISME J.">
        <title>Microbial stratification in low pH oxic and suboxic macroscopic growths along an acid mine drainage.</title>
        <authorList>
            <person name="Mendez-Garcia C."/>
            <person name="Mesa V."/>
            <person name="Sprenger R.R."/>
            <person name="Richter M."/>
            <person name="Diez M.S."/>
            <person name="Solano J."/>
            <person name="Bargiela R."/>
            <person name="Golyshina O.V."/>
            <person name="Manteca A."/>
            <person name="Ramos J.L."/>
            <person name="Gallego J.R."/>
            <person name="Llorente I."/>
            <person name="Martins Dos Santos V.A."/>
            <person name="Jensen O.N."/>
            <person name="Pelaez A.I."/>
            <person name="Sanchez J."/>
            <person name="Ferrer M."/>
        </authorList>
    </citation>
    <scope>NUCLEOTIDE SEQUENCE</scope>
</reference>
<evidence type="ECO:0000259" key="1">
    <source>
        <dbReference type="Pfam" id="PF01978"/>
    </source>
</evidence>
<dbReference type="InterPro" id="IPR036390">
    <property type="entry name" value="WH_DNA-bd_sf"/>
</dbReference>
<dbReference type="EMBL" id="AUZY01009542">
    <property type="protein sequence ID" value="EQD41723.1"/>
    <property type="molecule type" value="Genomic_DNA"/>
</dbReference>
<dbReference type="SUPFAM" id="SSF46785">
    <property type="entry name" value="Winged helix' DNA-binding domain"/>
    <property type="match status" value="1"/>
</dbReference>
<name>T0Z9L3_9ZZZZ</name>
<comment type="caution">
    <text evidence="2">The sequence shown here is derived from an EMBL/GenBank/DDBJ whole genome shotgun (WGS) entry which is preliminary data.</text>
</comment>
<dbReference type="InterPro" id="IPR002831">
    <property type="entry name" value="Tscrpt_reg_TrmB_N"/>
</dbReference>
<sequence>MGRPGSGLRELLVEHGVPEPAARIYLAACREGPQTASELARMTALHRVEAYRLIRQLTSEGLLSTVGGRPMRWAALPPESLFERWIQRTRDKLNRLESAKVPVIREWQDQRLESNATDPRRFGVLEGTSAIDRFLSQRIGAASRDIQVTAGADELSRFLDGGVARALRSARDRGVSVRVLTEILAPHLSEARHFGSIATVRHAGGPIAQPSVVIDRTGALL</sequence>
<protein>
    <submittedName>
        <fullName evidence="2">Transcriptional regulator, TrmB</fullName>
    </submittedName>
</protein>
<dbReference type="Gene3D" id="1.10.10.10">
    <property type="entry name" value="Winged helix-like DNA-binding domain superfamily/Winged helix DNA-binding domain"/>
    <property type="match status" value="1"/>
</dbReference>
<dbReference type="SUPFAM" id="SSF56024">
    <property type="entry name" value="Phospholipase D/nuclease"/>
    <property type="match status" value="1"/>
</dbReference>
<feature type="domain" description="Transcription regulator TrmB N-terminal" evidence="1">
    <location>
        <begin position="19"/>
        <end position="79"/>
    </location>
</feature>
<dbReference type="PANTHER" id="PTHR34293:SF1">
    <property type="entry name" value="HTH-TYPE TRANSCRIPTIONAL REGULATOR TRMBL2"/>
    <property type="match status" value="1"/>
</dbReference>
<proteinExistence type="predicted"/>
<dbReference type="InterPro" id="IPR036388">
    <property type="entry name" value="WH-like_DNA-bd_sf"/>
</dbReference>
<reference evidence="2" key="1">
    <citation type="submission" date="2013-08" db="EMBL/GenBank/DDBJ databases">
        <authorList>
            <person name="Mendez C."/>
            <person name="Richter M."/>
            <person name="Ferrer M."/>
            <person name="Sanchez J."/>
        </authorList>
    </citation>
    <scope>NUCLEOTIDE SEQUENCE</scope>
</reference>
<evidence type="ECO:0000313" key="2">
    <source>
        <dbReference type="EMBL" id="EQD41723.1"/>
    </source>
</evidence>
<organism evidence="2">
    <name type="scientific">mine drainage metagenome</name>
    <dbReference type="NCBI Taxonomy" id="410659"/>
    <lineage>
        <taxon>unclassified sequences</taxon>
        <taxon>metagenomes</taxon>
        <taxon>ecological metagenomes</taxon>
    </lineage>
</organism>
<dbReference type="InterPro" id="IPR051797">
    <property type="entry name" value="TrmB-like"/>
</dbReference>
<feature type="non-terminal residue" evidence="2">
    <location>
        <position position="221"/>
    </location>
</feature>
<dbReference type="PANTHER" id="PTHR34293">
    <property type="entry name" value="HTH-TYPE TRANSCRIPTIONAL REGULATOR TRMBL2"/>
    <property type="match status" value="1"/>
</dbReference>
<dbReference type="Pfam" id="PF01978">
    <property type="entry name" value="TrmB"/>
    <property type="match status" value="1"/>
</dbReference>
<accession>T0Z9L3</accession>